<dbReference type="Proteomes" id="UP000198211">
    <property type="component" value="Unassembled WGS sequence"/>
</dbReference>
<evidence type="ECO:0000313" key="1">
    <source>
        <dbReference type="EMBL" id="OWY98809.1"/>
    </source>
</evidence>
<organism evidence="1 2">
    <name type="scientific">Phytophthora megakarya</name>
    <dbReference type="NCBI Taxonomy" id="4795"/>
    <lineage>
        <taxon>Eukaryota</taxon>
        <taxon>Sar</taxon>
        <taxon>Stramenopiles</taxon>
        <taxon>Oomycota</taxon>
        <taxon>Peronosporomycetes</taxon>
        <taxon>Peronosporales</taxon>
        <taxon>Peronosporaceae</taxon>
        <taxon>Phytophthora</taxon>
    </lineage>
</organism>
<gene>
    <name evidence="1" type="ORF">PHMEG_00030329</name>
</gene>
<dbReference type="AlphaFoldDB" id="A0A225V339"/>
<name>A0A225V339_9STRA</name>
<sequence length="88" mass="10321">EERTPNVDLLIQDFIHKLRKQTKWKAQFATWRYVNKMDPIAVGKHIGAIREDGILLVGSKNWPKFEAYRKFYGNGPLVYPKSIYSHTT</sequence>
<keyword evidence="2" id="KW-1185">Reference proteome</keyword>
<proteinExistence type="predicted"/>
<reference evidence="2" key="1">
    <citation type="submission" date="2017-03" db="EMBL/GenBank/DDBJ databases">
        <title>Phytopthora megakarya and P. palmivora, two closely related causual agents of cacao black pod achieved similar genome size and gene model numbers by different mechanisms.</title>
        <authorList>
            <person name="Ali S."/>
            <person name="Shao J."/>
            <person name="Larry D.J."/>
            <person name="Kronmiller B."/>
            <person name="Shen D."/>
            <person name="Strem M.D."/>
            <person name="Melnick R.L."/>
            <person name="Guiltinan M.J."/>
            <person name="Tyler B.M."/>
            <person name="Meinhardt L.W."/>
            <person name="Bailey B.A."/>
        </authorList>
    </citation>
    <scope>NUCLEOTIDE SEQUENCE [LARGE SCALE GENOMIC DNA]</scope>
    <source>
        <strain evidence="2">zdho120</strain>
    </source>
</reference>
<accession>A0A225V339</accession>
<comment type="caution">
    <text evidence="1">The sequence shown here is derived from an EMBL/GenBank/DDBJ whole genome shotgun (WGS) entry which is preliminary data.</text>
</comment>
<dbReference type="EMBL" id="NBNE01009051">
    <property type="protein sequence ID" value="OWY98809.1"/>
    <property type="molecule type" value="Genomic_DNA"/>
</dbReference>
<protein>
    <submittedName>
        <fullName evidence="1">Avirulence (Avh) protein</fullName>
    </submittedName>
</protein>
<feature type="non-terminal residue" evidence="1">
    <location>
        <position position="1"/>
    </location>
</feature>
<evidence type="ECO:0000313" key="2">
    <source>
        <dbReference type="Proteomes" id="UP000198211"/>
    </source>
</evidence>
<dbReference type="OrthoDB" id="106321at2759"/>